<feature type="transmembrane region" description="Helical" evidence="3">
    <location>
        <begin position="84"/>
        <end position="101"/>
    </location>
</feature>
<reference evidence="5" key="1">
    <citation type="submission" date="2025-08" db="UniProtKB">
        <authorList>
            <consortium name="Ensembl"/>
        </authorList>
    </citation>
    <scope>IDENTIFICATION</scope>
</reference>
<dbReference type="PANTHER" id="PTHR43142:SF1">
    <property type="entry name" value="CARBOXYLIC ESTER HYDROLASE"/>
    <property type="match status" value="1"/>
</dbReference>
<keyword evidence="6" id="KW-1185">Reference proteome</keyword>
<organism evidence="5 6">
    <name type="scientific">Salmo trutta</name>
    <name type="common">Brown trout</name>
    <dbReference type="NCBI Taxonomy" id="8032"/>
    <lineage>
        <taxon>Eukaryota</taxon>
        <taxon>Metazoa</taxon>
        <taxon>Chordata</taxon>
        <taxon>Craniata</taxon>
        <taxon>Vertebrata</taxon>
        <taxon>Euteleostomi</taxon>
        <taxon>Actinopterygii</taxon>
        <taxon>Neopterygii</taxon>
        <taxon>Teleostei</taxon>
        <taxon>Protacanthopterygii</taxon>
        <taxon>Salmoniformes</taxon>
        <taxon>Salmonidae</taxon>
        <taxon>Salmoninae</taxon>
        <taxon>Salmo</taxon>
    </lineage>
</organism>
<name>A0A674BDZ3_SALTR</name>
<keyword evidence="3" id="KW-1133">Transmembrane helix</keyword>
<keyword evidence="3" id="KW-0812">Transmembrane</keyword>
<accession>A0A674BDZ3</accession>
<evidence type="ECO:0000256" key="3">
    <source>
        <dbReference type="SAM" id="Phobius"/>
    </source>
</evidence>
<evidence type="ECO:0000256" key="1">
    <source>
        <dbReference type="ARBA" id="ARBA00005964"/>
    </source>
</evidence>
<dbReference type="GO" id="GO:0016787">
    <property type="term" value="F:hydrolase activity"/>
    <property type="evidence" value="ECO:0007669"/>
    <property type="project" value="UniProtKB-KW"/>
</dbReference>
<dbReference type="PANTHER" id="PTHR43142">
    <property type="entry name" value="CARBOXYLIC ESTER HYDROLASE"/>
    <property type="match status" value="1"/>
</dbReference>
<keyword evidence="2" id="KW-0378">Hydrolase</keyword>
<dbReference type="InterPro" id="IPR029058">
    <property type="entry name" value="AB_hydrolase_fold"/>
</dbReference>
<feature type="domain" description="Carboxylesterase type B" evidence="4">
    <location>
        <begin position="30"/>
        <end position="82"/>
    </location>
</feature>
<keyword evidence="3" id="KW-0472">Membrane</keyword>
<protein>
    <recommendedName>
        <fullName evidence="4">Carboxylesterase type B domain-containing protein</fullName>
    </recommendedName>
</protein>
<dbReference type="Gene3D" id="3.40.50.1820">
    <property type="entry name" value="alpha/beta hydrolase"/>
    <property type="match status" value="1"/>
</dbReference>
<dbReference type="Ensembl" id="ENSSTUT00000074045.1">
    <property type="protein sequence ID" value="ENSSTUP00000069705.1"/>
    <property type="gene ID" value="ENSSTUG00000030571.1"/>
</dbReference>
<reference evidence="5" key="2">
    <citation type="submission" date="2025-09" db="UniProtKB">
        <authorList>
            <consortium name="Ensembl"/>
        </authorList>
    </citation>
    <scope>IDENTIFICATION</scope>
</reference>
<proteinExistence type="inferred from homology"/>
<evidence type="ECO:0000259" key="4">
    <source>
        <dbReference type="Pfam" id="PF00135"/>
    </source>
</evidence>
<dbReference type="GeneTree" id="ENSGT00940000157637"/>
<comment type="similarity">
    <text evidence="1">Belongs to the type-B carboxylesterase/lipase family.</text>
</comment>
<dbReference type="Proteomes" id="UP000472277">
    <property type="component" value="Chromosome 26"/>
</dbReference>
<dbReference type="AlphaFoldDB" id="A0A674BDZ3"/>
<feature type="transmembrane region" description="Helical" evidence="3">
    <location>
        <begin position="15"/>
        <end position="34"/>
    </location>
</feature>
<evidence type="ECO:0000256" key="2">
    <source>
        <dbReference type="ARBA" id="ARBA00022801"/>
    </source>
</evidence>
<dbReference type="Pfam" id="PF00135">
    <property type="entry name" value="COesterase"/>
    <property type="match status" value="1"/>
</dbReference>
<evidence type="ECO:0000313" key="5">
    <source>
        <dbReference type="Ensembl" id="ENSSTUP00000069705.1"/>
    </source>
</evidence>
<evidence type="ECO:0000313" key="6">
    <source>
        <dbReference type="Proteomes" id="UP000472277"/>
    </source>
</evidence>
<dbReference type="SUPFAM" id="SSF53474">
    <property type="entry name" value="alpha/beta-Hydrolases"/>
    <property type="match status" value="1"/>
</dbReference>
<dbReference type="InterPro" id="IPR002018">
    <property type="entry name" value="CarbesteraseB"/>
</dbReference>
<sequence length="123" mass="14249">PGSSLALSWNYKAKLIYLYLCFQCTPIVKFVLIGHRLGLLYFLSLPDSEVVCGDDGMHDQRLALCWVANNIAAFGRDPSKVTQLFFLLLFFYSHSLFYHQLTFMHSCFQWHYVIMSNLLCLVL</sequence>